<dbReference type="PIRSF" id="PIRSF000521">
    <property type="entry name" value="Transaminase_4ab_Lys_Orn"/>
    <property type="match status" value="1"/>
</dbReference>
<dbReference type="STRING" id="1561.NPD11_2599"/>
<evidence type="ECO:0000256" key="5">
    <source>
        <dbReference type="HAMAP-Rule" id="MF_01107"/>
    </source>
</evidence>
<comment type="miscellaneous">
    <text evidence="5">May also have succinyldiaminopimelate aminotransferase activity, thus carrying out the corresponding step in lysine biosynthesis.</text>
</comment>
<dbReference type="InterPro" id="IPR004636">
    <property type="entry name" value="AcOrn/SuccOrn_fam"/>
</dbReference>
<reference evidence="6 7" key="1">
    <citation type="journal article" date="2015" name="Infect. Genet. Evol.">
        <title>Genomic sequences of six botulinum neurotoxin-producing strains representing three clostridial species illustrate the mobility and diversity of botulinum neurotoxin genes.</title>
        <authorList>
            <person name="Smith T.J."/>
            <person name="Hill K.K."/>
            <person name="Xie G."/>
            <person name="Foley B.T."/>
            <person name="Williamson C.H."/>
            <person name="Foster J.T."/>
            <person name="Johnson S.L."/>
            <person name="Chertkov O."/>
            <person name="Teshima H."/>
            <person name="Gibbons H.S."/>
            <person name="Johnsky L.A."/>
            <person name="Karavis M.A."/>
            <person name="Smith L.A."/>
        </authorList>
    </citation>
    <scope>NUCLEOTIDE SEQUENCE [LARGE SCALE GENOMIC DNA]</scope>
    <source>
        <strain evidence="6">Sullivan</strain>
    </source>
</reference>
<dbReference type="eggNOG" id="COG4992">
    <property type="taxonomic scope" value="Bacteria"/>
</dbReference>
<dbReference type="PROSITE" id="PS00600">
    <property type="entry name" value="AA_TRANSFER_CLASS_3"/>
    <property type="match status" value="1"/>
</dbReference>
<dbReference type="SUPFAM" id="SSF53383">
    <property type="entry name" value="PLP-dependent transferases"/>
    <property type="match status" value="1"/>
</dbReference>
<feature type="binding site" evidence="5">
    <location>
        <position position="276"/>
    </location>
    <ligand>
        <name>pyridoxal 5'-phosphate</name>
        <dbReference type="ChEBI" id="CHEBI:597326"/>
    </ligand>
</feature>
<dbReference type="Pfam" id="PF00202">
    <property type="entry name" value="Aminotran_3"/>
    <property type="match status" value="1"/>
</dbReference>
<evidence type="ECO:0000256" key="2">
    <source>
        <dbReference type="ARBA" id="ARBA00022605"/>
    </source>
</evidence>
<comment type="cofactor">
    <cofactor evidence="5">
        <name>pyridoxal 5'-phosphate</name>
        <dbReference type="ChEBI" id="CHEBI:597326"/>
    </cofactor>
    <text evidence="5">Binds 1 pyridoxal phosphate per subunit.</text>
</comment>
<feature type="binding site" evidence="5">
    <location>
        <position position="133"/>
    </location>
    <ligand>
        <name>pyridoxal 5'-phosphate</name>
        <dbReference type="ChEBI" id="CHEBI:597326"/>
    </ligand>
</feature>
<dbReference type="InterPro" id="IPR015422">
    <property type="entry name" value="PyrdxlP-dep_Trfase_small"/>
</dbReference>
<dbReference type="InterPro" id="IPR015421">
    <property type="entry name" value="PyrdxlP-dep_Trfase_major"/>
</dbReference>
<dbReference type="OrthoDB" id="9801052at2"/>
<comment type="subunit">
    <text evidence="5">Homodimer.</text>
</comment>
<dbReference type="EMBL" id="CP006905">
    <property type="protein sequence ID" value="AIY82995.1"/>
    <property type="molecule type" value="Genomic_DNA"/>
</dbReference>
<dbReference type="GO" id="GO:0003992">
    <property type="term" value="F:N2-acetyl-L-ornithine:2-oxoglutarate 5-aminotransferase activity"/>
    <property type="evidence" value="ECO:0007669"/>
    <property type="project" value="UniProtKB-UniRule"/>
</dbReference>
<organism evidence="6 7">
    <name type="scientific">Clostridium baratii str. Sullivan</name>
    <dbReference type="NCBI Taxonomy" id="1415775"/>
    <lineage>
        <taxon>Bacteria</taxon>
        <taxon>Bacillati</taxon>
        <taxon>Bacillota</taxon>
        <taxon>Clostridia</taxon>
        <taxon>Eubacteriales</taxon>
        <taxon>Clostridiaceae</taxon>
        <taxon>Clostridium</taxon>
    </lineage>
</organism>
<dbReference type="NCBIfam" id="NF002325">
    <property type="entry name" value="PRK01278.1"/>
    <property type="match status" value="1"/>
</dbReference>
<keyword evidence="3 5" id="KW-0808">Transferase</keyword>
<feature type="binding site" evidence="5">
    <location>
        <position position="275"/>
    </location>
    <ligand>
        <name>N(2)-acetyl-L-ornithine</name>
        <dbReference type="ChEBI" id="CHEBI:57805"/>
    </ligand>
</feature>
<evidence type="ECO:0000256" key="3">
    <source>
        <dbReference type="ARBA" id="ARBA00022679"/>
    </source>
</evidence>
<dbReference type="GO" id="GO:0030170">
    <property type="term" value="F:pyridoxal phosphate binding"/>
    <property type="evidence" value="ECO:0007669"/>
    <property type="project" value="InterPro"/>
</dbReference>
<gene>
    <name evidence="5 6" type="primary">argD</name>
    <name evidence="6" type="ORF">U729_405</name>
</gene>
<dbReference type="Gene3D" id="3.90.1150.10">
    <property type="entry name" value="Aspartate Aminotransferase, domain 1"/>
    <property type="match status" value="1"/>
</dbReference>
<dbReference type="InterPro" id="IPR015424">
    <property type="entry name" value="PyrdxlP-dep_Trfase"/>
</dbReference>
<keyword evidence="5" id="KW-0963">Cytoplasm</keyword>
<dbReference type="PANTHER" id="PTHR11986:SF79">
    <property type="entry name" value="ACETYLORNITHINE AMINOTRANSFERASE, MITOCHONDRIAL"/>
    <property type="match status" value="1"/>
</dbReference>
<evidence type="ECO:0000313" key="7">
    <source>
        <dbReference type="Proteomes" id="UP000030635"/>
    </source>
</evidence>
<dbReference type="Gene3D" id="3.40.640.10">
    <property type="entry name" value="Type I PLP-dependent aspartate aminotransferase-like (Major domain)"/>
    <property type="match status" value="1"/>
</dbReference>
<proteinExistence type="inferred from homology"/>
<dbReference type="AlphaFoldDB" id="A0A0A7FVM8"/>
<dbReference type="HAMAP" id="MF_01107">
    <property type="entry name" value="ArgD_aminotrans_3"/>
    <property type="match status" value="1"/>
</dbReference>
<dbReference type="UniPathway" id="UPA00068">
    <property type="reaction ID" value="UER00109"/>
</dbReference>
<evidence type="ECO:0000256" key="1">
    <source>
        <dbReference type="ARBA" id="ARBA00022576"/>
    </source>
</evidence>
<comment type="subcellular location">
    <subcellularLocation>
        <location evidence="5">Cytoplasm</location>
    </subcellularLocation>
</comment>
<evidence type="ECO:0000313" key="6">
    <source>
        <dbReference type="EMBL" id="AIY82995.1"/>
    </source>
</evidence>
<protein>
    <recommendedName>
        <fullName evidence="5">Acetylornithine aminotransferase</fullName>
        <shortName evidence="5">ACOAT</shortName>
        <ecNumber evidence="5">2.6.1.11</ecNumber>
    </recommendedName>
</protein>
<comment type="similarity">
    <text evidence="5">Belongs to the class-III pyridoxal-phosphate-dependent aminotransferase family. ArgD subfamily.</text>
</comment>
<dbReference type="EC" id="2.6.1.11" evidence="5"/>
<dbReference type="KEGG" id="cbv:U729_405"/>
<dbReference type="CDD" id="cd00610">
    <property type="entry name" value="OAT_like"/>
    <property type="match status" value="1"/>
</dbReference>
<dbReference type="FunFam" id="3.40.640.10:FF:000004">
    <property type="entry name" value="Acetylornithine aminotransferase"/>
    <property type="match status" value="1"/>
</dbReference>
<comment type="catalytic activity">
    <reaction evidence="5">
        <text>N(2)-acetyl-L-ornithine + 2-oxoglutarate = N-acetyl-L-glutamate 5-semialdehyde + L-glutamate</text>
        <dbReference type="Rhea" id="RHEA:18049"/>
        <dbReference type="ChEBI" id="CHEBI:16810"/>
        <dbReference type="ChEBI" id="CHEBI:29123"/>
        <dbReference type="ChEBI" id="CHEBI:29985"/>
        <dbReference type="ChEBI" id="CHEBI:57805"/>
        <dbReference type="EC" id="2.6.1.11"/>
    </reaction>
</comment>
<dbReference type="InterPro" id="IPR050103">
    <property type="entry name" value="Class-III_PLP-dep_AT"/>
</dbReference>
<dbReference type="Proteomes" id="UP000030635">
    <property type="component" value="Chromosome"/>
</dbReference>
<feature type="binding site" evidence="5">
    <location>
        <position position="136"/>
    </location>
    <ligand>
        <name>N(2)-acetyl-L-ornithine</name>
        <dbReference type="ChEBI" id="CHEBI:57805"/>
    </ligand>
</feature>
<comment type="pathway">
    <text evidence="5">Amino-acid biosynthesis; L-arginine biosynthesis; N(2)-acetyl-L-ornithine from L-glutamate: step 4/4.</text>
</comment>
<accession>A0A0A7FVM8</accession>
<dbReference type="GO" id="GO:0006526">
    <property type="term" value="P:L-arginine biosynthetic process"/>
    <property type="evidence" value="ECO:0007669"/>
    <property type="project" value="UniProtKB-UniRule"/>
</dbReference>
<sequence>MNYLENSLMNTYSPFPIVFTKGYGTYLYDTLNNKYLDFTSGIGVNSLGYCDKDLTNTIVNQAKNLLHTSNIFLNDKNTVLSNKLCSISKMSKIFFSNSGAEANEGAIKLARKYSYDKYKTEKRSTILTLEKSFHGRTLCTLKATGQEKFHKYFSPFPEGFKYTKANDINMLKETLTPDVCAIMLEAIQGEGGVNPISYDFVKDVFKLCSEKDILIIFDEVQCGIGRTGKAFGFNHFNVLPDIITVAKGLGSGVPIGAFMCNEKLKDVFSPGDHGSTFGGNPLCTSAAITVVDKILNNEFLDEVTKKGEKLLSILKTSKNILDIRGRGLMVGIETKFKASDIQKKALDKGLLVLTAGENTIRLLPPLTISFEEIEIGANILLDIIG</sequence>
<keyword evidence="2 5" id="KW-0028">Amino-acid biosynthesis</keyword>
<keyword evidence="4 5" id="KW-0663">Pyridoxal phosphate</keyword>
<dbReference type="InterPro" id="IPR049704">
    <property type="entry name" value="Aminotrans_3_PPA_site"/>
</dbReference>
<feature type="modified residue" description="N6-(pyridoxal phosphate)lysine" evidence="5">
    <location>
        <position position="247"/>
    </location>
</feature>
<keyword evidence="1 5" id="KW-0032">Aminotransferase</keyword>
<feature type="binding site" evidence="5">
    <location>
        <begin position="99"/>
        <end position="100"/>
    </location>
    <ligand>
        <name>pyridoxal 5'-phosphate</name>
        <dbReference type="ChEBI" id="CHEBI:597326"/>
    </ligand>
</feature>
<dbReference type="HOGENOM" id="CLU_016922_10_1_9"/>
<dbReference type="InterPro" id="IPR005814">
    <property type="entry name" value="Aminotrans_3"/>
</dbReference>
<keyword evidence="5" id="KW-0055">Arginine biosynthesis</keyword>
<dbReference type="NCBIfam" id="TIGR00707">
    <property type="entry name" value="argD"/>
    <property type="match status" value="1"/>
</dbReference>
<dbReference type="GO" id="GO:0042802">
    <property type="term" value="F:identical protein binding"/>
    <property type="evidence" value="ECO:0007669"/>
    <property type="project" value="TreeGrafter"/>
</dbReference>
<feature type="binding site" evidence="5">
    <location>
        <begin position="218"/>
        <end position="221"/>
    </location>
    <ligand>
        <name>pyridoxal 5'-phosphate</name>
        <dbReference type="ChEBI" id="CHEBI:597326"/>
    </ligand>
</feature>
<keyword evidence="7" id="KW-1185">Reference proteome</keyword>
<evidence type="ECO:0000256" key="4">
    <source>
        <dbReference type="ARBA" id="ARBA00022898"/>
    </source>
</evidence>
<dbReference type="GO" id="GO:0005737">
    <property type="term" value="C:cytoplasm"/>
    <property type="evidence" value="ECO:0007669"/>
    <property type="project" value="UniProtKB-SubCell"/>
</dbReference>
<name>A0A0A7FVM8_9CLOT</name>
<dbReference type="PANTHER" id="PTHR11986">
    <property type="entry name" value="AMINOTRANSFERASE CLASS III"/>
    <property type="match status" value="1"/>
</dbReference>